<keyword evidence="3" id="KW-1185">Reference proteome</keyword>
<name>A0A0K1XF92_9GAMM</name>
<protein>
    <submittedName>
        <fullName evidence="2">Thioesterase</fullName>
    </submittedName>
</protein>
<dbReference type="EMBL" id="CP012365">
    <property type="protein sequence ID" value="AKX59842.1"/>
    <property type="molecule type" value="Genomic_DNA"/>
</dbReference>
<dbReference type="InterPro" id="IPR029069">
    <property type="entry name" value="HotDog_dom_sf"/>
</dbReference>
<dbReference type="GO" id="GO:0016790">
    <property type="term" value="F:thiolester hydrolase activity"/>
    <property type="evidence" value="ECO:0007669"/>
    <property type="project" value="UniProtKB-ARBA"/>
</dbReference>
<dbReference type="RefSeq" id="WP_053101015.1">
    <property type="nucleotide sequence ID" value="NZ_CP012365.1"/>
</dbReference>
<accession>A0A0K1XF92</accession>
<dbReference type="Pfam" id="PF03061">
    <property type="entry name" value="4HBT"/>
    <property type="match status" value="1"/>
</dbReference>
<dbReference type="Proteomes" id="UP000063953">
    <property type="component" value="Chromosome"/>
</dbReference>
<reference evidence="2 3" key="1">
    <citation type="journal article" date="2015" name="Genome Announc.">
        <title>Genome Sequences of Oblitimonas alkaliphila gen. nov. sp. nov. (Proposed), a Novel Bacterium of the Pseudomonadaceae Family.</title>
        <authorList>
            <person name="Lauer A.C."/>
            <person name="Nicholson A.C."/>
            <person name="Humrighouse B.W."/>
            <person name="Emery B."/>
            <person name="Drobish A."/>
            <person name="Juieng P."/>
            <person name="Loparev V."/>
            <person name="McQuiston J.R."/>
        </authorList>
    </citation>
    <scope>NUCLEOTIDE SEQUENCE [LARGE SCALE GENOMIC DNA]</scope>
    <source>
        <strain evidence="2 3">E5571</strain>
    </source>
</reference>
<gene>
    <name evidence="2" type="ORF">AKN88_07820</name>
</gene>
<dbReference type="Gene3D" id="3.10.129.10">
    <property type="entry name" value="Hotdog Thioesterase"/>
    <property type="match status" value="1"/>
</dbReference>
<organism evidence="2 3">
    <name type="scientific">Thiopseudomonas alkaliphila</name>
    <dbReference type="NCBI Taxonomy" id="1697053"/>
    <lineage>
        <taxon>Bacteria</taxon>
        <taxon>Pseudomonadati</taxon>
        <taxon>Pseudomonadota</taxon>
        <taxon>Gammaproteobacteria</taxon>
        <taxon>Pseudomonadales</taxon>
        <taxon>Pseudomonadaceae</taxon>
        <taxon>Thiopseudomonas</taxon>
    </lineage>
</organism>
<evidence type="ECO:0000313" key="3">
    <source>
        <dbReference type="Proteomes" id="UP000063953"/>
    </source>
</evidence>
<dbReference type="STRING" id="1697053.AKN87_10210"/>
<proteinExistence type="predicted"/>
<evidence type="ECO:0000313" key="2">
    <source>
        <dbReference type="EMBL" id="AKX59842.1"/>
    </source>
</evidence>
<dbReference type="InterPro" id="IPR006683">
    <property type="entry name" value="Thioestr_dom"/>
</dbReference>
<sequence>MGESAVNQDNAKTEQLAFQDCYAEDFSHCYGCGRNNSAGHQLKSYWDGETTVAYFTPQPYHTGGVPDKAYGGLIASLLDCHGTASAAAAAYRAEGRDMHSLPAMRFVTGNLNVSFVAPTPLDTQLEIRGEIVEIKPRKVIVDLTLSARGKVCAKGQMIAVKLPDGAW</sequence>
<dbReference type="PATRIC" id="fig|1698449.3.peg.1570"/>
<dbReference type="AlphaFoldDB" id="A0A0K1XF92"/>
<dbReference type="SUPFAM" id="SSF54637">
    <property type="entry name" value="Thioesterase/thiol ester dehydrase-isomerase"/>
    <property type="match status" value="1"/>
</dbReference>
<evidence type="ECO:0000259" key="1">
    <source>
        <dbReference type="Pfam" id="PF03061"/>
    </source>
</evidence>
<feature type="domain" description="Thioesterase" evidence="1">
    <location>
        <begin position="70"/>
        <end position="147"/>
    </location>
</feature>
<dbReference type="CDD" id="cd03443">
    <property type="entry name" value="PaaI_thioesterase"/>
    <property type="match status" value="1"/>
</dbReference>